<evidence type="ECO:0000313" key="6">
    <source>
        <dbReference type="EMBL" id="KDR15987.1"/>
    </source>
</evidence>
<dbReference type="SMART" id="SM00320">
    <property type="entry name" value="WD40"/>
    <property type="match status" value="5"/>
</dbReference>
<dbReference type="Pfam" id="PF00400">
    <property type="entry name" value="WD40"/>
    <property type="match status" value="2"/>
</dbReference>
<keyword evidence="2 4" id="KW-0853">WD repeat</keyword>
<dbReference type="STRING" id="136037.A0A067RBE6"/>
<dbReference type="PANTHER" id="PTHR14091:SF0">
    <property type="entry name" value="PERIODIC TRYPTOPHAN PROTEIN 1 HOMOLOG"/>
    <property type="match status" value="1"/>
</dbReference>
<evidence type="ECO:0000256" key="3">
    <source>
        <dbReference type="ARBA" id="ARBA00022737"/>
    </source>
</evidence>
<evidence type="ECO:0000256" key="4">
    <source>
        <dbReference type="PROSITE-ProRule" id="PRU00221"/>
    </source>
</evidence>
<dbReference type="InterPro" id="IPR019775">
    <property type="entry name" value="WD40_repeat_CS"/>
</dbReference>
<dbReference type="GO" id="GO:0005634">
    <property type="term" value="C:nucleus"/>
    <property type="evidence" value="ECO:0007669"/>
    <property type="project" value="TreeGrafter"/>
</dbReference>
<dbReference type="Gene3D" id="2.130.10.10">
    <property type="entry name" value="YVTN repeat-like/Quinoprotein amine dehydrogenase"/>
    <property type="match status" value="2"/>
</dbReference>
<dbReference type="GO" id="GO:0006364">
    <property type="term" value="P:rRNA processing"/>
    <property type="evidence" value="ECO:0007669"/>
    <property type="project" value="InterPro"/>
</dbReference>
<dbReference type="PANTHER" id="PTHR14091">
    <property type="entry name" value="PERIODIC TRYPTOPHAN PROTEIN 1"/>
    <property type="match status" value="1"/>
</dbReference>
<reference evidence="6 7" key="1">
    <citation type="journal article" date="2014" name="Nat. Commun.">
        <title>Molecular traces of alternative social organization in a termite genome.</title>
        <authorList>
            <person name="Terrapon N."/>
            <person name="Li C."/>
            <person name="Robertson H.M."/>
            <person name="Ji L."/>
            <person name="Meng X."/>
            <person name="Booth W."/>
            <person name="Chen Z."/>
            <person name="Childers C.P."/>
            <person name="Glastad K.M."/>
            <person name="Gokhale K."/>
            <person name="Gowin J."/>
            <person name="Gronenberg W."/>
            <person name="Hermansen R.A."/>
            <person name="Hu H."/>
            <person name="Hunt B.G."/>
            <person name="Huylmans A.K."/>
            <person name="Khalil S.M."/>
            <person name="Mitchell R.D."/>
            <person name="Munoz-Torres M.C."/>
            <person name="Mustard J.A."/>
            <person name="Pan H."/>
            <person name="Reese J.T."/>
            <person name="Scharf M.E."/>
            <person name="Sun F."/>
            <person name="Vogel H."/>
            <person name="Xiao J."/>
            <person name="Yang W."/>
            <person name="Yang Z."/>
            <person name="Yang Z."/>
            <person name="Zhou J."/>
            <person name="Zhu J."/>
            <person name="Brent C.S."/>
            <person name="Elsik C.G."/>
            <person name="Goodisman M.A."/>
            <person name="Liberles D.A."/>
            <person name="Roe R.M."/>
            <person name="Vargo E.L."/>
            <person name="Vilcinskas A."/>
            <person name="Wang J."/>
            <person name="Bornberg-Bauer E."/>
            <person name="Korb J."/>
            <person name="Zhang G."/>
            <person name="Liebig J."/>
        </authorList>
    </citation>
    <scope>NUCLEOTIDE SEQUENCE [LARGE SCALE GENOMIC DNA]</scope>
    <source>
        <tissue evidence="6">Whole organism</tissue>
    </source>
</reference>
<feature type="compositionally biased region" description="Basic residues" evidence="5">
    <location>
        <begin position="507"/>
        <end position="518"/>
    </location>
</feature>
<dbReference type="FunCoup" id="A0A067RBE6">
    <property type="interactions" value="2065"/>
</dbReference>
<dbReference type="InParanoid" id="A0A067RBE6"/>
<dbReference type="OMA" id="TPESTIW"/>
<dbReference type="InterPro" id="IPR036322">
    <property type="entry name" value="WD40_repeat_dom_sf"/>
</dbReference>
<organism evidence="6 7">
    <name type="scientific">Zootermopsis nevadensis</name>
    <name type="common">Dampwood termite</name>
    <dbReference type="NCBI Taxonomy" id="136037"/>
    <lineage>
        <taxon>Eukaryota</taxon>
        <taxon>Metazoa</taxon>
        <taxon>Ecdysozoa</taxon>
        <taxon>Arthropoda</taxon>
        <taxon>Hexapoda</taxon>
        <taxon>Insecta</taxon>
        <taxon>Pterygota</taxon>
        <taxon>Neoptera</taxon>
        <taxon>Polyneoptera</taxon>
        <taxon>Dictyoptera</taxon>
        <taxon>Blattodea</taxon>
        <taxon>Blattoidea</taxon>
        <taxon>Termitoidae</taxon>
        <taxon>Termopsidae</taxon>
        <taxon>Zootermopsis</taxon>
    </lineage>
</organism>
<proteinExistence type="predicted"/>
<evidence type="ECO:0000256" key="2">
    <source>
        <dbReference type="ARBA" id="ARBA00022574"/>
    </source>
</evidence>
<protein>
    <submittedName>
        <fullName evidence="6">Periodic tryptophan protein 1-like protein</fullName>
    </submittedName>
</protein>
<feature type="compositionally biased region" description="Acidic residues" evidence="5">
    <location>
        <begin position="463"/>
        <end position="472"/>
    </location>
</feature>
<feature type="compositionally biased region" description="Polar residues" evidence="5">
    <location>
        <begin position="476"/>
        <end position="498"/>
    </location>
</feature>
<dbReference type="SUPFAM" id="SSF50978">
    <property type="entry name" value="WD40 repeat-like"/>
    <property type="match status" value="1"/>
</dbReference>
<feature type="repeat" description="WD" evidence="4">
    <location>
        <begin position="353"/>
        <end position="395"/>
    </location>
</feature>
<dbReference type="InterPro" id="IPR001680">
    <property type="entry name" value="WD40_rpt"/>
</dbReference>
<dbReference type="PROSITE" id="PS50294">
    <property type="entry name" value="WD_REPEATS_REGION"/>
    <property type="match status" value="2"/>
</dbReference>
<dbReference type="PROSITE" id="PS50082">
    <property type="entry name" value="WD_REPEATS_2"/>
    <property type="match status" value="2"/>
</dbReference>
<dbReference type="OrthoDB" id="270624at2759"/>
<dbReference type="AlphaFoldDB" id="A0A067RBE6"/>
<keyword evidence="3" id="KW-0677">Repeat</keyword>
<name>A0A067RBE6_ZOONE</name>
<evidence type="ECO:0000256" key="5">
    <source>
        <dbReference type="SAM" id="MobiDB-lite"/>
    </source>
</evidence>
<sequence length="518" mass="57494">MDNENASSSVNFIPCVKWVRKGVAKEIPEKVQLTEEELQEIINQTKTELRTVEADEDSENKGTDEIPVIDASDEYNFDQYDEEKIKLDAMLGIGNLTIYPSNRADPYVTLDGNEDDDSEKEDDVINPKDNLILVGHVEGDASILEVYVYNEEEGSLYVHHDLLLPAFPLCIEWLSHDPGEGKPGNLCAVGSMSPVIDVWDVDIVNCLEPVFRLGRRANKRKETAKYGHRDAVLGLSWNANVTHVMASGSADRTVLLWDLNSGQIAATLSAFQEKVQTLQWHPFEGQTLLVGSCDKLARVFDCRMEDSHRDWSVSGEVEHVLWNHFSPFHFLVSTNSGSVHCVDCRSDAPLWELNAHSKEVTGVALSSQCPGMLMTAGADGKLKTWDILDGKPSLVYSQEQKLGALLCLEACPDLPFIACLGGENKNHNFTVVDAMDIFAVQNRFADRKLVCPVKLEEAAGDGSSEETADDMIESLSLETTDENQPSSSRVTMKSFQSHSLKKGDARGKKKRATKKKYI</sequence>
<evidence type="ECO:0000256" key="1">
    <source>
        <dbReference type="ARBA" id="ARBA00022553"/>
    </source>
</evidence>
<dbReference type="InterPro" id="IPR015943">
    <property type="entry name" value="WD40/YVTN_repeat-like_dom_sf"/>
</dbReference>
<dbReference type="eggNOG" id="KOG0270">
    <property type="taxonomic scope" value="Eukaryota"/>
</dbReference>
<accession>A0A067RBE6</accession>
<keyword evidence="1" id="KW-0597">Phosphoprotein</keyword>
<dbReference type="Proteomes" id="UP000027135">
    <property type="component" value="Unassembled WGS sequence"/>
</dbReference>
<dbReference type="EMBL" id="KK852809">
    <property type="protein sequence ID" value="KDR15987.1"/>
    <property type="molecule type" value="Genomic_DNA"/>
</dbReference>
<feature type="region of interest" description="Disordered" evidence="5">
    <location>
        <begin position="460"/>
        <end position="518"/>
    </location>
</feature>
<feature type="repeat" description="WD" evidence="4">
    <location>
        <begin position="225"/>
        <end position="267"/>
    </location>
</feature>
<gene>
    <name evidence="6" type="ORF">L798_10336</name>
</gene>
<dbReference type="InterPro" id="IPR044285">
    <property type="entry name" value="PWP1"/>
</dbReference>
<keyword evidence="7" id="KW-1185">Reference proteome</keyword>
<evidence type="ECO:0000313" key="7">
    <source>
        <dbReference type="Proteomes" id="UP000027135"/>
    </source>
</evidence>
<dbReference type="PROSITE" id="PS00678">
    <property type="entry name" value="WD_REPEATS_1"/>
    <property type="match status" value="2"/>
</dbReference>